<sequence length="158" mass="18459">MQQREIIRKSFKTMEEDSTRNGLSIFIRLLSEYPEYKTIWPQFRSIPDSSLISSDALKRHAIVYMGGLRQIVESMDDDQKLAEQAYAIAKSHVKWGIQQFHIEHMLPAVIAVLRVCLKQNDPLVEEAWTTMFDFIAKLIEIFRSHHSVKRSSIEHFVP</sequence>
<comment type="caution">
    <text evidence="7">The sequence shown here is derived from an EMBL/GenBank/DDBJ whole genome shotgun (WGS) entry which is preliminary data.</text>
</comment>
<evidence type="ECO:0000313" key="8">
    <source>
        <dbReference type="Proteomes" id="UP000031036"/>
    </source>
</evidence>
<dbReference type="InterPro" id="IPR012292">
    <property type="entry name" value="Globin/Proto"/>
</dbReference>
<dbReference type="GO" id="GO:0005506">
    <property type="term" value="F:iron ion binding"/>
    <property type="evidence" value="ECO:0007669"/>
    <property type="project" value="InterPro"/>
</dbReference>
<keyword evidence="4" id="KW-0408">Iron</keyword>
<dbReference type="Gene3D" id="1.10.490.10">
    <property type="entry name" value="Globins"/>
    <property type="match status" value="1"/>
</dbReference>
<dbReference type="PANTHER" id="PTHR46783:SF1">
    <property type="entry name" value="CYTOGLOBIN-1-RELATED"/>
    <property type="match status" value="1"/>
</dbReference>
<dbReference type="InterPro" id="IPR009050">
    <property type="entry name" value="Globin-like_sf"/>
</dbReference>
<dbReference type="GO" id="GO:0005344">
    <property type="term" value="F:oxygen carrier activity"/>
    <property type="evidence" value="ECO:0007669"/>
    <property type="project" value="UniProtKB-KW"/>
</dbReference>
<keyword evidence="5" id="KW-0813">Transport</keyword>
<evidence type="ECO:0000256" key="3">
    <source>
        <dbReference type="ARBA" id="ARBA00022723"/>
    </source>
</evidence>
<dbReference type="CDD" id="cd01040">
    <property type="entry name" value="Mb-like"/>
    <property type="match status" value="1"/>
</dbReference>
<dbReference type="GO" id="GO:0019825">
    <property type="term" value="F:oxygen binding"/>
    <property type="evidence" value="ECO:0007669"/>
    <property type="project" value="InterPro"/>
</dbReference>
<dbReference type="PANTHER" id="PTHR46783">
    <property type="entry name" value="CYTOGLOBIN"/>
    <property type="match status" value="1"/>
</dbReference>
<gene>
    <name evidence="7" type="primary">cygb1</name>
    <name evidence="7" type="ORF">Tcan_14595</name>
</gene>
<dbReference type="STRING" id="6265.A0A0B2VRG3"/>
<dbReference type="PROSITE" id="PS01033">
    <property type="entry name" value="GLOBIN"/>
    <property type="match status" value="1"/>
</dbReference>
<name>A0A0B2VRG3_TOXCA</name>
<dbReference type="OMA" id="GMHKARA"/>
<dbReference type="InterPro" id="IPR044399">
    <property type="entry name" value="Mb-like_M"/>
</dbReference>
<protein>
    <submittedName>
        <fullName evidence="7">Cytoglobin-1</fullName>
    </submittedName>
</protein>
<evidence type="ECO:0000259" key="6">
    <source>
        <dbReference type="PROSITE" id="PS01033"/>
    </source>
</evidence>
<accession>A0A0B2VRG3</accession>
<dbReference type="InterPro" id="IPR000971">
    <property type="entry name" value="Globin"/>
</dbReference>
<evidence type="ECO:0000256" key="5">
    <source>
        <dbReference type="RuleBase" id="RU000356"/>
    </source>
</evidence>
<evidence type="ECO:0000313" key="7">
    <source>
        <dbReference type="EMBL" id="KHN84208.1"/>
    </source>
</evidence>
<evidence type="ECO:0000256" key="4">
    <source>
        <dbReference type="ARBA" id="ARBA00023004"/>
    </source>
</evidence>
<dbReference type="GO" id="GO:0016491">
    <property type="term" value="F:oxidoreductase activity"/>
    <property type="evidence" value="ECO:0007669"/>
    <property type="project" value="TreeGrafter"/>
</dbReference>
<keyword evidence="5" id="KW-0561">Oxygen transport</keyword>
<keyword evidence="3" id="KW-0479">Metal-binding</keyword>
<reference evidence="7 8" key="1">
    <citation type="submission" date="2014-11" db="EMBL/GenBank/DDBJ databases">
        <title>Genetic blueprint of the zoonotic pathogen Toxocara canis.</title>
        <authorList>
            <person name="Zhu X.-Q."/>
            <person name="Korhonen P.K."/>
            <person name="Cai H."/>
            <person name="Young N.D."/>
            <person name="Nejsum P."/>
            <person name="von Samson-Himmelstjerna G."/>
            <person name="Boag P.R."/>
            <person name="Tan P."/>
            <person name="Li Q."/>
            <person name="Min J."/>
            <person name="Yang Y."/>
            <person name="Wang X."/>
            <person name="Fang X."/>
            <person name="Hall R.S."/>
            <person name="Hofmann A."/>
            <person name="Sternberg P.W."/>
            <person name="Jex A.R."/>
            <person name="Gasser R.B."/>
        </authorList>
    </citation>
    <scope>NUCLEOTIDE SEQUENCE [LARGE SCALE GENOMIC DNA]</scope>
    <source>
        <strain evidence="7">PN_DK_2014</strain>
    </source>
</reference>
<comment type="subunit">
    <text evidence="1">Monomer.</text>
</comment>
<evidence type="ECO:0000256" key="1">
    <source>
        <dbReference type="ARBA" id="ARBA00011245"/>
    </source>
</evidence>
<keyword evidence="8" id="KW-1185">Reference proteome</keyword>
<dbReference type="Proteomes" id="UP000031036">
    <property type="component" value="Unassembled WGS sequence"/>
</dbReference>
<dbReference type="OrthoDB" id="436496at2759"/>
<dbReference type="Pfam" id="PF00042">
    <property type="entry name" value="Globin"/>
    <property type="match status" value="1"/>
</dbReference>
<dbReference type="AlphaFoldDB" id="A0A0B2VRG3"/>
<dbReference type="InterPro" id="IPR013314">
    <property type="entry name" value="Globin_lamprey/hagfish"/>
</dbReference>
<dbReference type="GO" id="GO:0020037">
    <property type="term" value="F:heme binding"/>
    <property type="evidence" value="ECO:0007669"/>
    <property type="project" value="InterPro"/>
</dbReference>
<dbReference type="EMBL" id="JPKZ01001035">
    <property type="protein sequence ID" value="KHN84208.1"/>
    <property type="molecule type" value="Genomic_DNA"/>
</dbReference>
<comment type="similarity">
    <text evidence="5">Belongs to the globin family.</text>
</comment>
<keyword evidence="2 5" id="KW-0349">Heme</keyword>
<evidence type="ECO:0000256" key="2">
    <source>
        <dbReference type="ARBA" id="ARBA00022617"/>
    </source>
</evidence>
<organism evidence="7 8">
    <name type="scientific">Toxocara canis</name>
    <name type="common">Canine roundworm</name>
    <dbReference type="NCBI Taxonomy" id="6265"/>
    <lineage>
        <taxon>Eukaryota</taxon>
        <taxon>Metazoa</taxon>
        <taxon>Ecdysozoa</taxon>
        <taxon>Nematoda</taxon>
        <taxon>Chromadorea</taxon>
        <taxon>Rhabditida</taxon>
        <taxon>Spirurina</taxon>
        <taxon>Ascaridomorpha</taxon>
        <taxon>Ascaridoidea</taxon>
        <taxon>Toxocaridae</taxon>
        <taxon>Toxocara</taxon>
    </lineage>
</organism>
<dbReference type="SUPFAM" id="SSF46458">
    <property type="entry name" value="Globin-like"/>
    <property type="match status" value="1"/>
</dbReference>
<feature type="domain" description="Globin" evidence="6">
    <location>
        <begin position="1"/>
        <end position="144"/>
    </location>
</feature>
<proteinExistence type="inferred from homology"/>